<evidence type="ECO:0000313" key="2">
    <source>
        <dbReference type="Proteomes" id="UP001064087"/>
    </source>
</evidence>
<dbReference type="InterPro" id="IPR011051">
    <property type="entry name" value="RmlC_Cupin_sf"/>
</dbReference>
<protein>
    <submittedName>
        <fullName evidence="1">Dimethylsulfoniopropionate lyase</fullName>
    </submittedName>
</protein>
<dbReference type="Pfam" id="PF16867">
    <property type="entry name" value="DMSP_lyase"/>
    <property type="match status" value="1"/>
</dbReference>
<reference evidence="1" key="1">
    <citation type="submission" date="2022-10" db="EMBL/GenBank/DDBJ databases">
        <title>Roseovarius pelagicus sp. nov., isolated from Arctic seawater.</title>
        <authorList>
            <person name="Hong Y.W."/>
            <person name="Hwang C.Y."/>
        </authorList>
    </citation>
    <scope>NUCLEOTIDE SEQUENCE</scope>
    <source>
        <strain evidence="1">HL-MP18</strain>
    </source>
</reference>
<dbReference type="InterPro" id="IPR031723">
    <property type="entry name" value="DMSP_lyase"/>
</dbReference>
<sequence length="204" mass="21920">MRPDSLQDFLDATREAFTTHVSDPRAVASLARIFAALEAPGALSGAPGARLPACAHLTKAANPSKFSDPILRRFVEAFLRLEPDLQWRTRSGDVSTAGPDFANGHANAIIAGPGGAERRSDAWLGVSLVAPGVRYPDHTHPPEETYLVLSNGQFRQGTDDWFEPGIGGTLYNVPGIVHAMRAGSEPLFAFWALWAEPHQTKAGP</sequence>
<keyword evidence="1" id="KW-0456">Lyase</keyword>
<gene>
    <name evidence="1" type="ORF">N7U68_10825</name>
</gene>
<dbReference type="EMBL" id="CP106738">
    <property type="protein sequence ID" value="UXX81632.1"/>
    <property type="molecule type" value="Genomic_DNA"/>
</dbReference>
<accession>A0ABY6D662</accession>
<evidence type="ECO:0000313" key="1">
    <source>
        <dbReference type="EMBL" id="UXX81632.1"/>
    </source>
</evidence>
<keyword evidence="2" id="KW-1185">Reference proteome</keyword>
<dbReference type="Proteomes" id="UP001064087">
    <property type="component" value="Chromosome"/>
</dbReference>
<dbReference type="InterPro" id="IPR014710">
    <property type="entry name" value="RmlC-like_jellyroll"/>
</dbReference>
<dbReference type="GO" id="GO:0016829">
    <property type="term" value="F:lyase activity"/>
    <property type="evidence" value="ECO:0007669"/>
    <property type="project" value="UniProtKB-KW"/>
</dbReference>
<proteinExistence type="predicted"/>
<name>A0ABY6D662_9RHOB</name>
<dbReference type="Gene3D" id="2.60.120.10">
    <property type="entry name" value="Jelly Rolls"/>
    <property type="match status" value="1"/>
</dbReference>
<dbReference type="SUPFAM" id="SSF51182">
    <property type="entry name" value="RmlC-like cupins"/>
    <property type="match status" value="1"/>
</dbReference>
<organism evidence="1 2">
    <name type="scientific">Roseovarius pelagicus</name>
    <dbReference type="NCBI Taxonomy" id="2980108"/>
    <lineage>
        <taxon>Bacteria</taxon>
        <taxon>Pseudomonadati</taxon>
        <taxon>Pseudomonadota</taxon>
        <taxon>Alphaproteobacteria</taxon>
        <taxon>Rhodobacterales</taxon>
        <taxon>Roseobacteraceae</taxon>
        <taxon>Roseovarius</taxon>
    </lineage>
</organism>
<dbReference type="RefSeq" id="WP_263046806.1">
    <property type="nucleotide sequence ID" value="NZ_CP106738.1"/>
</dbReference>